<dbReference type="InterPro" id="IPR050318">
    <property type="entry name" value="DENR/SUI1_TIF"/>
</dbReference>
<dbReference type="GO" id="GO:0003743">
    <property type="term" value="F:translation initiation factor activity"/>
    <property type="evidence" value="ECO:0007669"/>
    <property type="project" value="InterPro"/>
</dbReference>
<dbReference type="GO" id="GO:0003729">
    <property type="term" value="F:mRNA binding"/>
    <property type="evidence" value="ECO:0007669"/>
    <property type="project" value="TreeGrafter"/>
</dbReference>
<comment type="caution">
    <text evidence="6">The sequence shown here is derived from an EMBL/GenBank/DDBJ whole genome shotgun (WGS) entry which is preliminary data.</text>
</comment>
<keyword evidence="3" id="KW-0648">Protein biosynthesis</keyword>
<dbReference type="InterPro" id="IPR005872">
    <property type="entry name" value="SUI1_arc_bac"/>
</dbReference>
<dbReference type="Gene3D" id="3.30.780.10">
    <property type="entry name" value="SUI1-like domain"/>
    <property type="match status" value="1"/>
</dbReference>
<dbReference type="InterPro" id="IPR036877">
    <property type="entry name" value="SUI1_dom_sf"/>
</dbReference>
<dbReference type="OrthoDB" id="9792915at2"/>
<evidence type="ECO:0000256" key="1">
    <source>
        <dbReference type="ARBA" id="ARBA00005422"/>
    </source>
</evidence>
<evidence type="ECO:0000313" key="7">
    <source>
        <dbReference type="Proteomes" id="UP000031408"/>
    </source>
</evidence>
<dbReference type="SUPFAM" id="SSF55159">
    <property type="entry name" value="eIF1-like"/>
    <property type="match status" value="1"/>
</dbReference>
<dbReference type="InterPro" id="IPR001950">
    <property type="entry name" value="SUI1"/>
</dbReference>
<dbReference type="STRING" id="1349421.OI18_10675"/>
<dbReference type="Pfam" id="PF01253">
    <property type="entry name" value="SUI1"/>
    <property type="match status" value="1"/>
</dbReference>
<dbReference type="PROSITE" id="PS50296">
    <property type="entry name" value="SUI1"/>
    <property type="match status" value="1"/>
</dbReference>
<organism evidence="6 7">
    <name type="scientific">Flavihumibacter solisilvae</name>
    <dbReference type="NCBI Taxonomy" id="1349421"/>
    <lineage>
        <taxon>Bacteria</taxon>
        <taxon>Pseudomonadati</taxon>
        <taxon>Bacteroidota</taxon>
        <taxon>Chitinophagia</taxon>
        <taxon>Chitinophagales</taxon>
        <taxon>Chitinophagaceae</taxon>
        <taxon>Flavihumibacter</taxon>
    </lineage>
</organism>
<sequence>MSKRNKADRNGFVFSTDPTFRFEPEDVPQHETIEPGKQQLRVKLDNKQRGGKMVTLVSGFIGTENDLDQLGKQVKQFCGTGGAVKDGEVIIQGDQREKVMTFLLKNGYSKSKKV</sequence>
<dbReference type="GO" id="GO:0006417">
    <property type="term" value="P:regulation of translation"/>
    <property type="evidence" value="ECO:0007669"/>
    <property type="project" value="UniProtKB-KW"/>
</dbReference>
<name>A0A0C1LGY7_9BACT</name>
<dbReference type="CDD" id="cd11567">
    <property type="entry name" value="YciH_like"/>
    <property type="match status" value="1"/>
</dbReference>
<dbReference type="GO" id="GO:0001731">
    <property type="term" value="P:formation of translation preinitiation complex"/>
    <property type="evidence" value="ECO:0007669"/>
    <property type="project" value="TreeGrafter"/>
</dbReference>
<dbReference type="PIRSF" id="PIRSF037511">
    <property type="entry name" value="Transl_init_SUI1_pro"/>
    <property type="match status" value="1"/>
</dbReference>
<dbReference type="RefSeq" id="WP_039139765.1">
    <property type="nucleotide sequence ID" value="NZ_JSVC01000011.1"/>
</dbReference>
<dbReference type="Proteomes" id="UP000031408">
    <property type="component" value="Unassembled WGS sequence"/>
</dbReference>
<keyword evidence="7" id="KW-1185">Reference proteome</keyword>
<dbReference type="PANTHER" id="PTHR12789">
    <property type="entry name" value="DENSITY-REGULATED PROTEIN HOMOLOG"/>
    <property type="match status" value="1"/>
</dbReference>
<dbReference type="AlphaFoldDB" id="A0A0C1LGY7"/>
<gene>
    <name evidence="6" type="ORF">OI18_10675</name>
</gene>
<feature type="region of interest" description="Disordered" evidence="4">
    <location>
        <begin position="1"/>
        <end position="23"/>
    </location>
</feature>
<protein>
    <recommendedName>
        <fullName evidence="5">SUI1 domain-containing protein</fullName>
    </recommendedName>
</protein>
<comment type="similarity">
    <text evidence="1">Belongs to the SUI1 family.</text>
</comment>
<evidence type="ECO:0000256" key="2">
    <source>
        <dbReference type="ARBA" id="ARBA00022845"/>
    </source>
</evidence>
<reference evidence="6 7" key="1">
    <citation type="submission" date="2014-11" db="EMBL/GenBank/DDBJ databases">
        <title>Genome sequence of Flavihumibacter solisilvae 3-3.</title>
        <authorList>
            <person name="Zhou G."/>
            <person name="Li M."/>
            <person name="Wang G."/>
        </authorList>
    </citation>
    <scope>NUCLEOTIDE SEQUENCE [LARGE SCALE GENOMIC DNA]</scope>
    <source>
        <strain evidence="6 7">3-3</strain>
    </source>
</reference>
<feature type="domain" description="SUI1" evidence="5">
    <location>
        <begin position="47"/>
        <end position="107"/>
    </location>
</feature>
<evidence type="ECO:0000259" key="5">
    <source>
        <dbReference type="PROSITE" id="PS50296"/>
    </source>
</evidence>
<proteinExistence type="inferred from homology"/>
<dbReference type="EMBL" id="JSVC01000011">
    <property type="protein sequence ID" value="KIC94568.1"/>
    <property type="molecule type" value="Genomic_DNA"/>
</dbReference>
<evidence type="ECO:0000256" key="3">
    <source>
        <dbReference type="ARBA" id="ARBA00022917"/>
    </source>
</evidence>
<keyword evidence="2" id="KW-0810">Translation regulation</keyword>
<evidence type="ECO:0000256" key="4">
    <source>
        <dbReference type="SAM" id="MobiDB-lite"/>
    </source>
</evidence>
<accession>A0A0C1LGY7</accession>
<dbReference type="PANTHER" id="PTHR12789:SF0">
    <property type="entry name" value="DENSITY-REGULATED PROTEIN"/>
    <property type="match status" value="1"/>
</dbReference>
<dbReference type="GO" id="GO:0002188">
    <property type="term" value="P:translation reinitiation"/>
    <property type="evidence" value="ECO:0007669"/>
    <property type="project" value="TreeGrafter"/>
</dbReference>
<evidence type="ECO:0000313" key="6">
    <source>
        <dbReference type="EMBL" id="KIC94568.1"/>
    </source>
</evidence>